<dbReference type="InterPro" id="IPR011047">
    <property type="entry name" value="Quinoprotein_ADH-like_sf"/>
</dbReference>
<accession>A0AAW4V612</accession>
<dbReference type="Proteomes" id="UP001199363">
    <property type="component" value="Unassembled WGS sequence"/>
</dbReference>
<sequence>MALQDFMDVEYIPLETTDEFITQGVVMAISDKYILTKNYVNDGYIYIFDRKTGKGIRKINRKGQGGEEYAFIVSAVLDEDNEEIFVNSSKKILVYDLYGNFKRSFNTVGGADYMDIFNYDKNNLICYDMTVYYRDGEEKDKEFYHSIISKKDGSVTRGISIPFKTVKAPFVRQGDVITATTVRALIPCQNNWLLVETSSDTVYSYRPDNNQLNPFIVKQSSGEPEVLITMGPVTDRYYFFKIIEKKFDFSKGRGFPATDLMYDKEEDAFYKPVIVNADYINKQEVNMTENVGNGDVATYQNLMADQLIEAYADNKLKNPLKEIAAKLNEESNPVVMLVKYRE</sequence>
<reference evidence="1" key="1">
    <citation type="submission" date="2021-10" db="EMBL/GenBank/DDBJ databases">
        <title>Collection of gut derived symbiotic bacterial strains cultured from healthy donors.</title>
        <authorList>
            <person name="Lin H."/>
            <person name="Littmann E."/>
            <person name="Kohout C."/>
            <person name="Pamer E.G."/>
        </authorList>
    </citation>
    <scope>NUCLEOTIDE SEQUENCE</scope>
    <source>
        <strain evidence="1">DFI.1.167</strain>
    </source>
</reference>
<organism evidence="1 2">
    <name type="scientific">Phocaeicola vulgatus</name>
    <name type="common">Bacteroides vulgatus</name>
    <dbReference type="NCBI Taxonomy" id="821"/>
    <lineage>
        <taxon>Bacteria</taxon>
        <taxon>Pseudomonadati</taxon>
        <taxon>Bacteroidota</taxon>
        <taxon>Bacteroidia</taxon>
        <taxon>Bacteroidales</taxon>
        <taxon>Bacteroidaceae</taxon>
        <taxon>Phocaeicola</taxon>
    </lineage>
</organism>
<dbReference type="SUPFAM" id="SSF50998">
    <property type="entry name" value="Quinoprotein alcohol dehydrogenase-like"/>
    <property type="match status" value="1"/>
</dbReference>
<dbReference type="AlphaFoldDB" id="A0AAW4V612"/>
<comment type="caution">
    <text evidence="1">The sequence shown here is derived from an EMBL/GenBank/DDBJ whole genome shotgun (WGS) entry which is preliminary data.</text>
</comment>
<proteinExistence type="predicted"/>
<name>A0AAW4V612_PHOVU</name>
<gene>
    <name evidence="1" type="ORF">LI282_21065</name>
</gene>
<evidence type="ECO:0000313" key="2">
    <source>
        <dbReference type="Proteomes" id="UP001199363"/>
    </source>
</evidence>
<dbReference type="EMBL" id="JAJCQG010000115">
    <property type="protein sequence ID" value="MCB7283508.1"/>
    <property type="molecule type" value="Genomic_DNA"/>
</dbReference>
<protein>
    <submittedName>
        <fullName evidence="1">6-bladed beta-propeller</fullName>
    </submittedName>
</protein>
<dbReference type="Pfam" id="PF17170">
    <property type="entry name" value="DUF5128"/>
    <property type="match status" value="1"/>
</dbReference>
<evidence type="ECO:0000313" key="1">
    <source>
        <dbReference type="EMBL" id="MCB7283508.1"/>
    </source>
</evidence>